<comment type="caution">
    <text evidence="3">The sequence shown here is derived from an EMBL/GenBank/DDBJ whole genome shotgun (WGS) entry which is preliminary data.</text>
</comment>
<keyword evidence="2" id="KW-0812">Transmembrane</keyword>
<evidence type="ECO:0000313" key="4">
    <source>
        <dbReference type="Proteomes" id="UP000579250"/>
    </source>
</evidence>
<dbReference type="AlphaFoldDB" id="A0A846Z1C4"/>
<feature type="compositionally biased region" description="Low complexity" evidence="1">
    <location>
        <begin position="164"/>
        <end position="175"/>
    </location>
</feature>
<keyword evidence="2" id="KW-1133">Transmembrane helix</keyword>
<dbReference type="Proteomes" id="UP000579250">
    <property type="component" value="Unassembled WGS sequence"/>
</dbReference>
<feature type="compositionally biased region" description="Pro residues" evidence="1">
    <location>
        <begin position="130"/>
        <end position="142"/>
    </location>
</feature>
<keyword evidence="4" id="KW-1185">Reference proteome</keyword>
<feature type="region of interest" description="Disordered" evidence="1">
    <location>
        <begin position="98"/>
        <end position="220"/>
    </location>
</feature>
<reference evidence="3 4" key="1">
    <citation type="submission" date="2020-04" db="EMBL/GenBank/DDBJ databases">
        <title>MicrobeNet Type strains.</title>
        <authorList>
            <person name="Nicholson A.C."/>
        </authorList>
    </citation>
    <scope>NUCLEOTIDE SEQUENCE [LARGE SCALE GENOMIC DNA]</scope>
    <source>
        <strain evidence="3 4">ATCC BAA-277</strain>
    </source>
</reference>
<proteinExistence type="predicted"/>
<accession>A0A846Z1C4</accession>
<feature type="transmembrane region" description="Helical" evidence="2">
    <location>
        <begin position="72"/>
        <end position="94"/>
    </location>
</feature>
<sequence>MSDHTEAGRLDQHAAERLLDGAGGHAPLHALLSAAAAPGRPAELAGEDAAAAAFRAAPAPARASRRAVLRRFLTAKVIALIGGTILLTGGVAYATGHFPGQEPAPAPSPSHSEHGGDGHDSTPATRYSPSPVPTPHSSPSAPPSSSATAKEQPHGKTTAPGRQRNSPNPHSTSTPPRSPGDSNGVPPTTNPGKGKGAGTNNGSPAGDNSGRGLEKVIGTG</sequence>
<keyword evidence="2" id="KW-0472">Membrane</keyword>
<gene>
    <name evidence="3" type="ORF">HGB48_14310</name>
</gene>
<feature type="compositionally biased region" description="Basic and acidic residues" evidence="1">
    <location>
        <begin position="111"/>
        <end position="120"/>
    </location>
</feature>
<evidence type="ECO:0000256" key="2">
    <source>
        <dbReference type="SAM" id="Phobius"/>
    </source>
</evidence>
<organism evidence="3 4">
    <name type="scientific">Actinomadura latina</name>
    <dbReference type="NCBI Taxonomy" id="163603"/>
    <lineage>
        <taxon>Bacteria</taxon>
        <taxon>Bacillati</taxon>
        <taxon>Actinomycetota</taxon>
        <taxon>Actinomycetes</taxon>
        <taxon>Streptosporangiales</taxon>
        <taxon>Thermomonosporaceae</taxon>
        <taxon>Actinomadura</taxon>
    </lineage>
</organism>
<dbReference type="EMBL" id="JAAXPI010000016">
    <property type="protein sequence ID" value="NKZ04912.1"/>
    <property type="molecule type" value="Genomic_DNA"/>
</dbReference>
<protein>
    <submittedName>
        <fullName evidence="3">Uncharacterized protein</fullName>
    </submittedName>
</protein>
<name>A0A846Z1C4_9ACTN</name>
<dbReference type="RefSeq" id="WP_067627862.1">
    <property type="nucleotide sequence ID" value="NZ_JAAXPI010000016.1"/>
</dbReference>
<evidence type="ECO:0000256" key="1">
    <source>
        <dbReference type="SAM" id="MobiDB-lite"/>
    </source>
</evidence>
<evidence type="ECO:0000313" key="3">
    <source>
        <dbReference type="EMBL" id="NKZ04912.1"/>
    </source>
</evidence>